<dbReference type="InterPro" id="IPR041413">
    <property type="entry name" value="MLTR_LBD"/>
</dbReference>
<reference evidence="3 4" key="1">
    <citation type="submission" date="2019-01" db="EMBL/GenBank/DDBJ databases">
        <title>Agromyces.</title>
        <authorList>
            <person name="Li J."/>
        </authorList>
    </citation>
    <scope>NUCLEOTIDE SEQUENCE [LARGE SCALE GENOMIC DNA]</scope>
    <source>
        <strain evidence="3 4">DSM 15934</strain>
    </source>
</reference>
<sequence length="309" mass="33896">MNTNDDVREFLMSRRANVTPEQAGLPDFGGERRVAGLRREEVAMLAGVSLDYYTRLERGKIHGASESVLNAIATALHLDDVERAHLFDLARAVPPTPATRRPPTSPRTIRPSVQRVLDHMAVPAVVYNARQDLVASNLLGRALFAPHFEADPPNNARFIFLDSRARDYYDDWPLACSLTAAMLRYEAGRDPLNSDLTALIGELSTRSPQFRKNWAEQDVHEHRTGTKIYRHPAIGPLELHYDVFEMPGEPGLSIGTYTAEAGTAAADGLTLLATWATTQEFARSQRLGGGDASSESSTETAAAPRTSST</sequence>
<gene>
    <name evidence="3" type="ORF">ESP51_09495</name>
</gene>
<dbReference type="RefSeq" id="WP_129520661.1">
    <property type="nucleotide sequence ID" value="NZ_SDPN01000014.1"/>
</dbReference>
<feature type="region of interest" description="Disordered" evidence="1">
    <location>
        <begin position="283"/>
        <end position="309"/>
    </location>
</feature>
<evidence type="ECO:0000313" key="3">
    <source>
        <dbReference type="EMBL" id="RXZ70752.1"/>
    </source>
</evidence>
<protein>
    <submittedName>
        <fullName evidence="3">XRE family transcriptional regulator</fullName>
    </submittedName>
</protein>
<dbReference type="Gene3D" id="1.10.260.40">
    <property type="entry name" value="lambda repressor-like DNA-binding domains"/>
    <property type="match status" value="1"/>
</dbReference>
<dbReference type="InterPro" id="IPR010982">
    <property type="entry name" value="Lambda_DNA-bd_dom_sf"/>
</dbReference>
<proteinExistence type="predicted"/>
<dbReference type="SUPFAM" id="SSF47413">
    <property type="entry name" value="lambda repressor-like DNA-binding domains"/>
    <property type="match status" value="1"/>
</dbReference>
<evidence type="ECO:0000256" key="1">
    <source>
        <dbReference type="SAM" id="MobiDB-lite"/>
    </source>
</evidence>
<evidence type="ECO:0000259" key="2">
    <source>
        <dbReference type="PROSITE" id="PS50943"/>
    </source>
</evidence>
<feature type="domain" description="HTH cro/C1-type" evidence="2">
    <location>
        <begin position="32"/>
        <end position="83"/>
    </location>
</feature>
<dbReference type="AlphaFoldDB" id="A0A4Q2L373"/>
<dbReference type="PANTHER" id="PTHR35010">
    <property type="entry name" value="BLL4672 PROTEIN-RELATED"/>
    <property type="match status" value="1"/>
</dbReference>
<dbReference type="Gene3D" id="3.30.450.180">
    <property type="match status" value="1"/>
</dbReference>
<dbReference type="PROSITE" id="PS50943">
    <property type="entry name" value="HTH_CROC1"/>
    <property type="match status" value="1"/>
</dbReference>
<evidence type="ECO:0000313" key="4">
    <source>
        <dbReference type="Proteomes" id="UP000293865"/>
    </source>
</evidence>
<organism evidence="3 4">
    <name type="scientific">Agromyces albus</name>
    <dbReference type="NCBI Taxonomy" id="205332"/>
    <lineage>
        <taxon>Bacteria</taxon>
        <taxon>Bacillati</taxon>
        <taxon>Actinomycetota</taxon>
        <taxon>Actinomycetes</taxon>
        <taxon>Micrococcales</taxon>
        <taxon>Microbacteriaceae</taxon>
        <taxon>Agromyces</taxon>
    </lineage>
</organism>
<dbReference type="CDD" id="cd00093">
    <property type="entry name" value="HTH_XRE"/>
    <property type="match status" value="1"/>
</dbReference>
<dbReference type="GO" id="GO:0003677">
    <property type="term" value="F:DNA binding"/>
    <property type="evidence" value="ECO:0007669"/>
    <property type="project" value="InterPro"/>
</dbReference>
<dbReference type="SMART" id="SM00530">
    <property type="entry name" value="HTH_XRE"/>
    <property type="match status" value="1"/>
</dbReference>
<dbReference type="PANTHER" id="PTHR35010:SF2">
    <property type="entry name" value="BLL4672 PROTEIN"/>
    <property type="match status" value="1"/>
</dbReference>
<feature type="compositionally biased region" description="Low complexity" evidence="1">
    <location>
        <begin position="292"/>
        <end position="309"/>
    </location>
</feature>
<dbReference type="InterPro" id="IPR001387">
    <property type="entry name" value="Cro/C1-type_HTH"/>
</dbReference>
<dbReference type="Proteomes" id="UP000293865">
    <property type="component" value="Unassembled WGS sequence"/>
</dbReference>
<comment type="caution">
    <text evidence="3">The sequence shown here is derived from an EMBL/GenBank/DDBJ whole genome shotgun (WGS) entry which is preliminary data.</text>
</comment>
<name>A0A4Q2L373_9MICO</name>
<dbReference type="Pfam" id="PF17765">
    <property type="entry name" value="MLTR_LBD"/>
    <property type="match status" value="1"/>
</dbReference>
<keyword evidence="4" id="KW-1185">Reference proteome</keyword>
<dbReference type="EMBL" id="SDPN01000014">
    <property type="protein sequence ID" value="RXZ70752.1"/>
    <property type="molecule type" value="Genomic_DNA"/>
</dbReference>
<dbReference type="Pfam" id="PF13560">
    <property type="entry name" value="HTH_31"/>
    <property type="match status" value="1"/>
</dbReference>
<dbReference type="OrthoDB" id="3518652at2"/>
<accession>A0A4Q2L373</accession>